<evidence type="ECO:0000313" key="2">
    <source>
        <dbReference type="EMBL" id="KAH6876435.1"/>
    </source>
</evidence>
<dbReference type="Proteomes" id="UP000777438">
    <property type="component" value="Unassembled WGS sequence"/>
</dbReference>
<organism evidence="2 3">
    <name type="scientific">Thelonectria olida</name>
    <dbReference type="NCBI Taxonomy" id="1576542"/>
    <lineage>
        <taxon>Eukaryota</taxon>
        <taxon>Fungi</taxon>
        <taxon>Dikarya</taxon>
        <taxon>Ascomycota</taxon>
        <taxon>Pezizomycotina</taxon>
        <taxon>Sordariomycetes</taxon>
        <taxon>Hypocreomycetidae</taxon>
        <taxon>Hypocreales</taxon>
        <taxon>Nectriaceae</taxon>
        <taxon>Thelonectria</taxon>
    </lineage>
</organism>
<dbReference type="AlphaFoldDB" id="A0A9P8VSJ1"/>
<dbReference type="CDD" id="cd00609">
    <property type="entry name" value="AAT_like"/>
    <property type="match status" value="1"/>
</dbReference>
<dbReference type="Gene3D" id="3.90.1150.10">
    <property type="entry name" value="Aspartate Aminotransferase, domain 1"/>
    <property type="match status" value="1"/>
</dbReference>
<dbReference type="PANTHER" id="PTHR42858">
    <property type="entry name" value="AMINOTRANSFERASE"/>
    <property type="match status" value="1"/>
</dbReference>
<dbReference type="Pfam" id="PF00155">
    <property type="entry name" value="Aminotran_1_2"/>
    <property type="match status" value="1"/>
</dbReference>
<evidence type="ECO:0000313" key="3">
    <source>
        <dbReference type="Proteomes" id="UP000777438"/>
    </source>
</evidence>
<dbReference type="InterPro" id="IPR015421">
    <property type="entry name" value="PyrdxlP-dep_Trfase_major"/>
</dbReference>
<accession>A0A9P8VSJ1</accession>
<dbReference type="EMBL" id="JAGPYM010000035">
    <property type="protein sequence ID" value="KAH6876435.1"/>
    <property type="molecule type" value="Genomic_DNA"/>
</dbReference>
<reference evidence="2 3" key="1">
    <citation type="journal article" date="2021" name="Nat. Commun.">
        <title>Genetic determinants of endophytism in the Arabidopsis root mycobiome.</title>
        <authorList>
            <person name="Mesny F."/>
            <person name="Miyauchi S."/>
            <person name="Thiergart T."/>
            <person name="Pickel B."/>
            <person name="Atanasova L."/>
            <person name="Karlsson M."/>
            <person name="Huettel B."/>
            <person name="Barry K.W."/>
            <person name="Haridas S."/>
            <person name="Chen C."/>
            <person name="Bauer D."/>
            <person name="Andreopoulos W."/>
            <person name="Pangilinan J."/>
            <person name="LaButti K."/>
            <person name="Riley R."/>
            <person name="Lipzen A."/>
            <person name="Clum A."/>
            <person name="Drula E."/>
            <person name="Henrissat B."/>
            <person name="Kohler A."/>
            <person name="Grigoriev I.V."/>
            <person name="Martin F.M."/>
            <person name="Hacquard S."/>
        </authorList>
    </citation>
    <scope>NUCLEOTIDE SEQUENCE [LARGE SCALE GENOMIC DNA]</scope>
    <source>
        <strain evidence="2 3">MPI-CAGE-CH-0241</strain>
    </source>
</reference>
<protein>
    <submittedName>
        <fullName evidence="2">Pyridoxal phosphate-dependent transferase</fullName>
    </submittedName>
</protein>
<evidence type="ECO:0000259" key="1">
    <source>
        <dbReference type="Pfam" id="PF00155"/>
    </source>
</evidence>
<dbReference type="Gene3D" id="3.40.640.10">
    <property type="entry name" value="Type I PLP-dependent aspartate aminotransferase-like (Major domain)"/>
    <property type="match status" value="1"/>
</dbReference>
<gene>
    <name evidence="2" type="ORF">B0T10DRAFT_198972</name>
</gene>
<dbReference type="PANTHER" id="PTHR42858:SF1">
    <property type="entry name" value="LD15494P"/>
    <property type="match status" value="1"/>
</dbReference>
<dbReference type="InterPro" id="IPR015422">
    <property type="entry name" value="PyrdxlP-dep_Trfase_small"/>
</dbReference>
<dbReference type="InterPro" id="IPR004839">
    <property type="entry name" value="Aminotransferase_I/II_large"/>
</dbReference>
<dbReference type="OrthoDB" id="7042322at2759"/>
<keyword evidence="3" id="KW-1185">Reference proteome</keyword>
<sequence>MTPNQPINLLLGWPTPALHPDGSLLSAAAAVLADNETATPALRYGPQLGLETLRKGVAAWLTGVYRPTAGDITFDRVGITGGASVNLTNTLLRFSDPVYTRRVWMVEPTYFMACPMIEDAALSGKLRGVPEDEEGLDIGYLRDAIHKADAEAGSGDETIKNYPKLFRHIIYAVPTFSNPSGKTMSMRRREELVKLARESDALVITDDVYDALRWPVDETASTESVGPPPPRIIDIDRALPGQSKWGNSMSNGSFSKIVAPGIRVGWLEATPKFAEQMGKVGSSSSGGCVGHFSSSLISQMITTGEFTRHIRDALIPTYRKRYNAMLRAIHDHLVPLGVTLGTGSSNQASGYSTKMAGGYFLYITFPDAVPPADELATWAKESQSLTIAPGSIFTVRGDEQSHERSQTTFGRGARLSWAWNSEDVIVEGIQRLAVVVKNALEGKVQQSGGDGETFLSALSRIDIADAA</sequence>
<proteinExistence type="predicted"/>
<feature type="domain" description="Aminotransferase class I/classII large" evidence="1">
    <location>
        <begin position="26"/>
        <end position="347"/>
    </location>
</feature>
<dbReference type="InterPro" id="IPR015424">
    <property type="entry name" value="PyrdxlP-dep_Trfase"/>
</dbReference>
<dbReference type="GO" id="GO:0047536">
    <property type="term" value="F:2-aminoadipate transaminase activity"/>
    <property type="evidence" value="ECO:0007669"/>
    <property type="project" value="TreeGrafter"/>
</dbReference>
<name>A0A9P8VSJ1_9HYPO</name>
<keyword evidence="2" id="KW-0808">Transferase</keyword>
<dbReference type="SUPFAM" id="SSF53383">
    <property type="entry name" value="PLP-dependent transferases"/>
    <property type="match status" value="1"/>
</dbReference>
<comment type="caution">
    <text evidence="2">The sequence shown here is derived from an EMBL/GenBank/DDBJ whole genome shotgun (WGS) entry which is preliminary data.</text>
</comment>
<dbReference type="GO" id="GO:0030170">
    <property type="term" value="F:pyridoxal phosphate binding"/>
    <property type="evidence" value="ECO:0007669"/>
    <property type="project" value="InterPro"/>
</dbReference>